<dbReference type="AlphaFoldDB" id="A0AAV1LB61"/>
<keyword evidence="5" id="KW-0805">Transcription regulation</keyword>
<dbReference type="SUPFAM" id="SSF140996">
    <property type="entry name" value="Hermes dimerisation domain"/>
    <property type="match status" value="1"/>
</dbReference>
<dbReference type="SMART" id="SM00614">
    <property type="entry name" value="ZnF_BED"/>
    <property type="match status" value="1"/>
</dbReference>
<dbReference type="PANTHER" id="PTHR46481:SF10">
    <property type="entry name" value="ZINC FINGER BED DOMAIN-CONTAINING PROTEIN 39"/>
    <property type="match status" value="1"/>
</dbReference>
<evidence type="ECO:0000313" key="11">
    <source>
        <dbReference type="Proteomes" id="UP001314205"/>
    </source>
</evidence>
<evidence type="ECO:0000256" key="1">
    <source>
        <dbReference type="ARBA" id="ARBA00004123"/>
    </source>
</evidence>
<dbReference type="InterPro" id="IPR052035">
    <property type="entry name" value="ZnF_BED_domain_contain"/>
</dbReference>
<evidence type="ECO:0000256" key="7">
    <source>
        <dbReference type="ARBA" id="ARBA00023242"/>
    </source>
</evidence>
<dbReference type="GO" id="GO:0005634">
    <property type="term" value="C:nucleus"/>
    <property type="evidence" value="ECO:0007669"/>
    <property type="project" value="UniProtKB-SubCell"/>
</dbReference>
<dbReference type="InterPro" id="IPR003656">
    <property type="entry name" value="Znf_BED"/>
</dbReference>
<feature type="domain" description="BED-type" evidence="9">
    <location>
        <begin position="2"/>
        <end position="51"/>
    </location>
</feature>
<gene>
    <name evidence="10" type="ORF">PARMNEM_LOCUS12188</name>
</gene>
<evidence type="ECO:0000256" key="3">
    <source>
        <dbReference type="ARBA" id="ARBA00022771"/>
    </source>
</evidence>
<organism evidence="10 11">
    <name type="scientific">Parnassius mnemosyne</name>
    <name type="common">clouded apollo</name>
    <dbReference type="NCBI Taxonomy" id="213953"/>
    <lineage>
        <taxon>Eukaryota</taxon>
        <taxon>Metazoa</taxon>
        <taxon>Ecdysozoa</taxon>
        <taxon>Arthropoda</taxon>
        <taxon>Hexapoda</taxon>
        <taxon>Insecta</taxon>
        <taxon>Pterygota</taxon>
        <taxon>Neoptera</taxon>
        <taxon>Endopterygota</taxon>
        <taxon>Lepidoptera</taxon>
        <taxon>Glossata</taxon>
        <taxon>Ditrysia</taxon>
        <taxon>Papilionoidea</taxon>
        <taxon>Papilionidae</taxon>
        <taxon>Parnassiinae</taxon>
        <taxon>Parnassini</taxon>
        <taxon>Parnassius</taxon>
        <taxon>Driopa</taxon>
    </lineage>
</organism>
<keyword evidence="6" id="KW-0804">Transcription</keyword>
<proteinExistence type="predicted"/>
<protein>
    <recommendedName>
        <fullName evidence="9">BED-type domain-containing protein</fullName>
    </recommendedName>
</protein>
<evidence type="ECO:0000256" key="5">
    <source>
        <dbReference type="ARBA" id="ARBA00023015"/>
    </source>
</evidence>
<dbReference type="PANTHER" id="PTHR46481">
    <property type="entry name" value="ZINC FINGER BED DOMAIN-CONTAINING PROTEIN 4"/>
    <property type="match status" value="1"/>
</dbReference>
<evidence type="ECO:0000256" key="2">
    <source>
        <dbReference type="ARBA" id="ARBA00022723"/>
    </source>
</evidence>
<sequence length="517" mass="57321">MSGKSDIWNHFIKKDSGGKCKYCHQEVKTKGNTTNLRNHLLRRHPTIQTVSLRKKSESGGGNCGNARNGDGQVFDDMALGIVPVPDSQNVDNSDTESVASSSVSVSVLKQPTLTSCLTNIKSFRDNGVKSSQLANAIVFMIAKDGLPLNTVEKTGFQYLMKVVAPLYKVPARKTITHMIDDKYNVLSAQLKLKIQEVEALSLTADVRTDTNNSQSYLGLTGHCIYENKLMSMIFGATALTEPHNADFLAQVIINMTEKWDITSDKVVAFITDNGANIVKAVTNVYGKNKHMPCFAHTLNLVVSKPFDNKDGLDEAKNLLTAVKDITKYFKQNTNAADSLKKAQDHQTKPLGLIQSVCTRWNSIFYQLERFVELSEIIAPILLKYPKAPTMLTAQQLEFIKDLINILRPLEVITKEISGENYVTASKIIPIVSCLTETYNTMENSTDIGAKTRTLIADGLKKRFGMVEQVHLLAAATILDPRFKKIHFTDHVACSRAINRINTSILGITRQQLPQNNS</sequence>
<keyword evidence="4" id="KW-0862">Zinc</keyword>
<keyword evidence="7" id="KW-0539">Nucleus</keyword>
<dbReference type="GO" id="GO:0008270">
    <property type="term" value="F:zinc ion binding"/>
    <property type="evidence" value="ECO:0007669"/>
    <property type="project" value="UniProtKB-KW"/>
</dbReference>
<evidence type="ECO:0000256" key="6">
    <source>
        <dbReference type="ARBA" id="ARBA00023163"/>
    </source>
</evidence>
<reference evidence="10 11" key="1">
    <citation type="submission" date="2023-11" db="EMBL/GenBank/DDBJ databases">
        <authorList>
            <person name="Hedman E."/>
            <person name="Englund M."/>
            <person name="Stromberg M."/>
            <person name="Nyberg Akerstrom W."/>
            <person name="Nylinder S."/>
            <person name="Jareborg N."/>
            <person name="Kallberg Y."/>
            <person name="Kronander E."/>
        </authorList>
    </citation>
    <scope>NUCLEOTIDE SEQUENCE [LARGE SCALE GENOMIC DNA]</scope>
</reference>
<keyword evidence="2" id="KW-0479">Metal-binding</keyword>
<name>A0AAV1LB61_9NEOP</name>
<keyword evidence="11" id="KW-1185">Reference proteome</keyword>
<evidence type="ECO:0000256" key="4">
    <source>
        <dbReference type="ARBA" id="ARBA00022833"/>
    </source>
</evidence>
<dbReference type="InterPro" id="IPR036236">
    <property type="entry name" value="Znf_C2H2_sf"/>
</dbReference>
<dbReference type="PROSITE" id="PS50808">
    <property type="entry name" value="ZF_BED"/>
    <property type="match status" value="1"/>
</dbReference>
<evidence type="ECO:0000313" key="10">
    <source>
        <dbReference type="EMBL" id="CAK1592155.1"/>
    </source>
</evidence>
<dbReference type="Proteomes" id="UP001314205">
    <property type="component" value="Unassembled WGS sequence"/>
</dbReference>
<comment type="subcellular location">
    <subcellularLocation>
        <location evidence="1">Nucleus</location>
    </subcellularLocation>
</comment>
<keyword evidence="3 8" id="KW-0863">Zinc-finger</keyword>
<dbReference type="SUPFAM" id="SSF57667">
    <property type="entry name" value="beta-beta-alpha zinc fingers"/>
    <property type="match status" value="1"/>
</dbReference>
<dbReference type="GO" id="GO:0009791">
    <property type="term" value="P:post-embryonic development"/>
    <property type="evidence" value="ECO:0007669"/>
    <property type="project" value="UniProtKB-ARBA"/>
</dbReference>
<evidence type="ECO:0000256" key="8">
    <source>
        <dbReference type="PROSITE-ProRule" id="PRU00027"/>
    </source>
</evidence>
<comment type="caution">
    <text evidence="10">The sequence shown here is derived from an EMBL/GenBank/DDBJ whole genome shotgun (WGS) entry which is preliminary data.</text>
</comment>
<dbReference type="SUPFAM" id="SSF53098">
    <property type="entry name" value="Ribonuclease H-like"/>
    <property type="match status" value="1"/>
</dbReference>
<dbReference type="Pfam" id="PF02892">
    <property type="entry name" value="zf-BED"/>
    <property type="match status" value="1"/>
</dbReference>
<dbReference type="GO" id="GO:0003677">
    <property type="term" value="F:DNA binding"/>
    <property type="evidence" value="ECO:0007669"/>
    <property type="project" value="InterPro"/>
</dbReference>
<dbReference type="EMBL" id="CAVLGL010000087">
    <property type="protein sequence ID" value="CAK1592155.1"/>
    <property type="molecule type" value="Genomic_DNA"/>
</dbReference>
<evidence type="ECO:0000259" key="9">
    <source>
        <dbReference type="PROSITE" id="PS50808"/>
    </source>
</evidence>
<accession>A0AAV1LB61</accession>
<dbReference type="InterPro" id="IPR012337">
    <property type="entry name" value="RNaseH-like_sf"/>
</dbReference>